<name>A0AAJ6CH16_9BASI</name>
<dbReference type="EMBL" id="CP119943">
    <property type="protein sequence ID" value="WFC97331.1"/>
    <property type="molecule type" value="Genomic_DNA"/>
</dbReference>
<keyword evidence="2" id="KW-1185">Reference proteome</keyword>
<dbReference type="Proteomes" id="UP001219567">
    <property type="component" value="Chromosome 1"/>
</dbReference>
<organism evidence="1 2">
    <name type="scientific">Malassezia yamatoensis</name>
    <dbReference type="NCBI Taxonomy" id="253288"/>
    <lineage>
        <taxon>Eukaryota</taxon>
        <taxon>Fungi</taxon>
        <taxon>Dikarya</taxon>
        <taxon>Basidiomycota</taxon>
        <taxon>Ustilaginomycotina</taxon>
        <taxon>Malasseziomycetes</taxon>
        <taxon>Malasseziales</taxon>
        <taxon>Malasseziaceae</taxon>
        <taxon>Malassezia</taxon>
    </lineage>
</organism>
<reference evidence="1 2" key="1">
    <citation type="submission" date="2023-03" db="EMBL/GenBank/DDBJ databases">
        <title>Mating type loci evolution in Malassezia.</title>
        <authorList>
            <person name="Coelho M.A."/>
        </authorList>
    </citation>
    <scope>NUCLEOTIDE SEQUENCE [LARGE SCALE GENOMIC DNA]</scope>
    <source>
        <strain evidence="1 2">CBS 9725</strain>
    </source>
</reference>
<proteinExistence type="predicted"/>
<dbReference type="AlphaFoldDB" id="A0AAJ6CH16"/>
<gene>
    <name evidence="1" type="ORF">MYAM1_000041</name>
</gene>
<sequence>MQQAESIVSTLGGNELDALEKYDALFDEDILVMARVRVGSTGQHLGSVVSRGVEKRLAQRSSMKFLYSLVGTNEHTLLDFCRCGQGNQSETVVFLPGTQEVVAKVIKEEKNAEMYYRLSNQRETQMCNTSPFQSIKARAKDPIHVFRRGDNQVVATAENYYTSYS</sequence>
<protein>
    <submittedName>
        <fullName evidence="1">Uncharacterized protein</fullName>
    </submittedName>
</protein>
<evidence type="ECO:0000313" key="2">
    <source>
        <dbReference type="Proteomes" id="UP001219567"/>
    </source>
</evidence>
<accession>A0AAJ6CH16</accession>
<evidence type="ECO:0000313" key="1">
    <source>
        <dbReference type="EMBL" id="WFC97331.1"/>
    </source>
</evidence>